<dbReference type="Gene3D" id="2.90.10.10">
    <property type="entry name" value="Bulb-type lectin domain"/>
    <property type="match status" value="2"/>
</dbReference>
<dbReference type="InterPro" id="IPR036426">
    <property type="entry name" value="Bulb-type_lectin_dom_sf"/>
</dbReference>
<evidence type="ECO:0000313" key="1">
    <source>
        <dbReference type="EMBL" id="OLQ11956.1"/>
    </source>
</evidence>
<dbReference type="PROSITE" id="PS50927">
    <property type="entry name" value="BULB_LECTIN"/>
    <property type="match status" value="2"/>
</dbReference>
<name>A0A1Q9EWZ1_SYMMI</name>
<sequence>MVSFMLLLAAFLLHARADGEACEASPAPVGDRDELPLLQIGGASHSAHAQGACSSEDMAAEELLEQALRQQQAQYSIQSDLEEAFSYTTGEVQHEYEYVEADASSTLSGDDLEDDSTKGKWLSRLAKVGECVTEITVAEYVPMLPEWMFKKRILKHDPAEKKEKHERYGGIIATVLGFLWPEDSSGEVDIWSLVLNDVEELVNVSILNEELREREADFLSVRSYLTRYSRESTITEKGNDLSIALAKAQDIMNHLTQSTNKYELLPITIVGATLHCVILRERLVHGVRFYGSADPAWLYELQTNVAYYQTFFNYTYSLWRSWRSTLIDQKVYEGSRRRRRRTSDCSSVVTDKLVQIGNDVHVHDGMQGSNNRCVEIANMTAQRILNQVSAAMAKAMQPITYLQRYVPGMEKVAPTILPALEFITVGPYAAVTQDLQDGSTQISSGNWWTINETGFLGPGNIRKASAWAHGCDDVDYFKLTYDDGRSETSKSLSFTEITEGGNCEDLAYPDRYIHTIELHFIDGSDGWAEAQVVNMKLFFSDGYDTGNWYGCFSQCYFYTPSQYTQKVTVTGDSTYKLVGATLGTINLQGFGYINATFQWVQSMAWSNVSRVSSSNNLTTGQRLQAGQALWSYNSLNKLLLSSSGNLATYNMYDKVSWQTKTSCAEGEAYLELQPDGNLVLYCGENNALWASNTDHGEMLCRVAAIENTGALTIYTLPDLKGIWTSRGQVPVGFGNSSLASPQSLEPGQRLVASSLYQFDLAFSDGTAGGAVRLKDWSHGRELWSAGACEASEDSEFKLQDDGNLVLYCSGAAKWDSGTADPSLEKEEGQNLLQLLANGDLVIVSKRSQVTWSSNSKVAYEYFKDDYGIYDQN</sequence>
<dbReference type="InterPro" id="IPR036716">
    <property type="entry name" value="Pest_crys_N_sf"/>
</dbReference>
<proteinExistence type="predicted"/>
<dbReference type="Gene3D" id="1.20.190.10">
    <property type="entry name" value="Pesticidal crystal protein, N-terminal domain"/>
    <property type="match status" value="1"/>
</dbReference>
<dbReference type="InterPro" id="IPR001480">
    <property type="entry name" value="Bulb-type_lectin_dom"/>
</dbReference>
<dbReference type="Proteomes" id="UP000186817">
    <property type="component" value="Unassembled WGS sequence"/>
</dbReference>
<keyword evidence="2" id="KW-1185">Reference proteome</keyword>
<dbReference type="SUPFAM" id="SSF51110">
    <property type="entry name" value="alpha-D-mannose-specific plant lectins"/>
    <property type="match status" value="2"/>
</dbReference>
<dbReference type="GO" id="GO:0030246">
    <property type="term" value="F:carbohydrate binding"/>
    <property type="evidence" value="ECO:0007669"/>
    <property type="project" value="UniProtKB-KW"/>
</dbReference>
<evidence type="ECO:0000313" key="2">
    <source>
        <dbReference type="Proteomes" id="UP000186817"/>
    </source>
</evidence>
<accession>A0A1Q9EWZ1</accession>
<reference evidence="1 2" key="1">
    <citation type="submission" date="2016-02" db="EMBL/GenBank/DDBJ databases">
        <title>Genome analysis of coral dinoflagellate symbionts highlights evolutionary adaptations to a symbiotic lifestyle.</title>
        <authorList>
            <person name="Aranda M."/>
            <person name="Li Y."/>
            <person name="Liew Y.J."/>
            <person name="Baumgarten S."/>
            <person name="Simakov O."/>
            <person name="Wilson M."/>
            <person name="Piel J."/>
            <person name="Ashoor H."/>
            <person name="Bougouffa S."/>
            <person name="Bajic V.B."/>
            <person name="Ryu T."/>
            <person name="Ravasi T."/>
            <person name="Bayer T."/>
            <person name="Micklem G."/>
            <person name="Kim H."/>
            <person name="Bhak J."/>
            <person name="Lajeunesse T.C."/>
            <person name="Voolstra C.R."/>
        </authorList>
    </citation>
    <scope>NUCLEOTIDE SEQUENCE [LARGE SCALE GENOMIC DNA]</scope>
    <source>
        <strain evidence="1 2">CCMP2467</strain>
    </source>
</reference>
<dbReference type="EMBL" id="LSRX01000051">
    <property type="protein sequence ID" value="OLQ11956.1"/>
    <property type="molecule type" value="Genomic_DNA"/>
</dbReference>
<protein>
    <submittedName>
        <fullName evidence="1">Mannose-specific lectin</fullName>
    </submittedName>
</protein>
<dbReference type="SUPFAM" id="SSF56849">
    <property type="entry name" value="delta-Endotoxin (insectocide), N-terminal domain"/>
    <property type="match status" value="1"/>
</dbReference>
<keyword evidence="1" id="KW-0430">Lectin</keyword>
<gene>
    <name evidence="1" type="primary">dfa</name>
    <name evidence="1" type="ORF">AK812_SmicGene4152</name>
</gene>
<dbReference type="AlphaFoldDB" id="A0A1Q9EWZ1"/>
<dbReference type="OrthoDB" id="418274at2759"/>
<comment type="caution">
    <text evidence="1">The sequence shown here is derived from an EMBL/GenBank/DDBJ whole genome shotgun (WGS) entry which is preliminary data.</text>
</comment>
<dbReference type="GO" id="GO:0090729">
    <property type="term" value="F:toxin activity"/>
    <property type="evidence" value="ECO:0007669"/>
    <property type="project" value="InterPro"/>
</dbReference>
<organism evidence="1 2">
    <name type="scientific">Symbiodinium microadriaticum</name>
    <name type="common">Dinoflagellate</name>
    <name type="synonym">Zooxanthella microadriatica</name>
    <dbReference type="NCBI Taxonomy" id="2951"/>
    <lineage>
        <taxon>Eukaryota</taxon>
        <taxon>Sar</taxon>
        <taxon>Alveolata</taxon>
        <taxon>Dinophyceae</taxon>
        <taxon>Suessiales</taxon>
        <taxon>Symbiodiniaceae</taxon>
        <taxon>Symbiodinium</taxon>
    </lineage>
</organism>
<dbReference type="SMART" id="SM00108">
    <property type="entry name" value="B_lectin"/>
    <property type="match status" value="2"/>
</dbReference>